<protein>
    <submittedName>
        <fullName evidence="2">DinB family protein</fullName>
    </submittedName>
</protein>
<evidence type="ECO:0000259" key="1">
    <source>
        <dbReference type="Pfam" id="PF12867"/>
    </source>
</evidence>
<dbReference type="InterPro" id="IPR024775">
    <property type="entry name" value="DinB-like"/>
</dbReference>
<dbReference type="Pfam" id="PF12867">
    <property type="entry name" value="DinB_2"/>
    <property type="match status" value="1"/>
</dbReference>
<organism evidence="2 3">
    <name type="scientific">Pseudobacter ginsenosidimutans</name>
    <dbReference type="NCBI Taxonomy" id="661488"/>
    <lineage>
        <taxon>Bacteria</taxon>
        <taxon>Pseudomonadati</taxon>
        <taxon>Bacteroidota</taxon>
        <taxon>Chitinophagia</taxon>
        <taxon>Chitinophagales</taxon>
        <taxon>Chitinophagaceae</taxon>
        <taxon>Pseudobacter</taxon>
    </lineage>
</organism>
<dbReference type="InterPro" id="IPR034660">
    <property type="entry name" value="DinB/YfiT-like"/>
</dbReference>
<feature type="domain" description="DinB-like" evidence="1">
    <location>
        <begin position="27"/>
        <end position="179"/>
    </location>
</feature>
<sequence>MKKLNSSNTLELLENDTRQIILSLRQLQQQDPEVLLQVPAPGRWSVVQNIEHLNTYGRYYLPRIKKAMAESSAGYEPSYKPGFLGNYFANSMLPDKNGMIKNKMKAFKNHIPSVDLDSHTVLNEFLKQEEELLELLEKAKKVPLGRIRIPISIASFIKLKLGDTFRFFIAHHQRHFVQISNILASLKK</sequence>
<dbReference type="AlphaFoldDB" id="A0A4Q7MUH1"/>
<keyword evidence="3" id="KW-1185">Reference proteome</keyword>
<dbReference type="Proteomes" id="UP000293874">
    <property type="component" value="Unassembled WGS sequence"/>
</dbReference>
<dbReference type="SUPFAM" id="SSF109854">
    <property type="entry name" value="DinB/YfiT-like putative metalloenzymes"/>
    <property type="match status" value="1"/>
</dbReference>
<dbReference type="OrthoDB" id="1524454at2"/>
<accession>A0A4Q7MUH1</accession>
<proteinExistence type="predicted"/>
<dbReference type="Gene3D" id="1.20.120.450">
    <property type="entry name" value="dinb family like domain"/>
    <property type="match status" value="1"/>
</dbReference>
<reference evidence="2 3" key="1">
    <citation type="submission" date="2019-02" db="EMBL/GenBank/DDBJ databases">
        <title>Genomic Encyclopedia of Type Strains, Phase IV (KMG-IV): sequencing the most valuable type-strain genomes for metagenomic binning, comparative biology and taxonomic classification.</title>
        <authorList>
            <person name="Goeker M."/>
        </authorList>
    </citation>
    <scope>NUCLEOTIDE SEQUENCE [LARGE SCALE GENOMIC DNA]</scope>
    <source>
        <strain evidence="2 3">DSM 18116</strain>
    </source>
</reference>
<dbReference type="EMBL" id="SGXA01000002">
    <property type="protein sequence ID" value="RZS72525.1"/>
    <property type="molecule type" value="Genomic_DNA"/>
</dbReference>
<dbReference type="RefSeq" id="WP_130542933.1">
    <property type="nucleotide sequence ID" value="NZ_CP042431.1"/>
</dbReference>
<evidence type="ECO:0000313" key="3">
    <source>
        <dbReference type="Proteomes" id="UP000293874"/>
    </source>
</evidence>
<evidence type="ECO:0000313" key="2">
    <source>
        <dbReference type="EMBL" id="RZS72525.1"/>
    </source>
</evidence>
<comment type="caution">
    <text evidence="2">The sequence shown here is derived from an EMBL/GenBank/DDBJ whole genome shotgun (WGS) entry which is preliminary data.</text>
</comment>
<gene>
    <name evidence="2" type="ORF">EV199_4446</name>
</gene>
<name>A0A4Q7MUH1_9BACT</name>